<keyword evidence="2 6" id="KW-0545">Nucleotide biosynthesis</keyword>
<feature type="binding site" evidence="6">
    <location>
        <position position="160"/>
    </location>
    <ligand>
        <name>AMP</name>
        <dbReference type="ChEBI" id="CHEBI:456215"/>
    </ligand>
</feature>
<dbReference type="AlphaFoldDB" id="A0A420XLP4"/>
<dbReference type="EC" id="2.7.4.3" evidence="6 8"/>
<accession>A0A420XLP4</accession>
<comment type="domain">
    <text evidence="6">Consists of three domains, a large central CORE domain and two small peripheral domains, NMPbind and LID, which undergo movements during catalysis. The LID domain closes over the site of phosphoryl transfer upon ATP binding. Assembling and dissambling the active center during each catalytic cycle provides an effective means to prevent ATP hydrolysis. Some bacteria have evolved a zinc-coordinating structure that stabilizes the LID domain.</text>
</comment>
<dbReference type="PRINTS" id="PR00094">
    <property type="entry name" value="ADENYLTKNASE"/>
</dbReference>
<feature type="binding site" evidence="6">
    <location>
        <position position="36"/>
    </location>
    <ligand>
        <name>AMP</name>
        <dbReference type="ChEBI" id="CHEBI:456215"/>
    </ligand>
</feature>
<evidence type="ECO:0000256" key="2">
    <source>
        <dbReference type="ARBA" id="ARBA00022727"/>
    </source>
</evidence>
<dbReference type="NCBIfam" id="NF001381">
    <property type="entry name" value="PRK00279.1-3"/>
    <property type="match status" value="1"/>
</dbReference>
<dbReference type="InterPro" id="IPR007862">
    <property type="entry name" value="Adenylate_kinase_lid-dom"/>
</dbReference>
<gene>
    <name evidence="6" type="primary">adk</name>
    <name evidence="10" type="ORF">CLV35_3454</name>
</gene>
<feature type="binding site" evidence="6">
    <location>
        <position position="130"/>
    </location>
    <ligand>
        <name>Zn(2+)</name>
        <dbReference type="ChEBI" id="CHEBI:29105"/>
        <note>structural</note>
    </ligand>
</feature>
<dbReference type="NCBIfam" id="TIGR01351">
    <property type="entry name" value="adk"/>
    <property type="match status" value="1"/>
</dbReference>
<evidence type="ECO:0000313" key="10">
    <source>
        <dbReference type="EMBL" id="RKS69277.1"/>
    </source>
</evidence>
<keyword evidence="3 6" id="KW-0547">Nucleotide-binding</keyword>
<dbReference type="Gene3D" id="3.40.50.300">
    <property type="entry name" value="P-loop containing nucleotide triphosphate hydrolases"/>
    <property type="match status" value="1"/>
</dbReference>
<dbReference type="EMBL" id="RBWV01000015">
    <property type="protein sequence ID" value="RKS69277.1"/>
    <property type="molecule type" value="Genomic_DNA"/>
</dbReference>
<keyword evidence="4 6" id="KW-0418">Kinase</keyword>
<feature type="binding site" evidence="6">
    <location>
        <position position="92"/>
    </location>
    <ligand>
        <name>AMP</name>
        <dbReference type="ChEBI" id="CHEBI:456215"/>
    </ligand>
</feature>
<evidence type="ECO:0000313" key="11">
    <source>
        <dbReference type="Proteomes" id="UP000281955"/>
    </source>
</evidence>
<evidence type="ECO:0000259" key="9">
    <source>
        <dbReference type="Pfam" id="PF05191"/>
    </source>
</evidence>
<feature type="binding site" evidence="6">
    <location>
        <position position="31"/>
    </location>
    <ligand>
        <name>AMP</name>
        <dbReference type="ChEBI" id="CHEBI:456215"/>
    </ligand>
</feature>
<dbReference type="FunFam" id="3.40.50.300:FF:000106">
    <property type="entry name" value="Adenylate kinase mitochondrial"/>
    <property type="match status" value="1"/>
</dbReference>
<dbReference type="InterPro" id="IPR033690">
    <property type="entry name" value="Adenylat_kinase_CS"/>
</dbReference>
<dbReference type="NCBIfam" id="NF011100">
    <property type="entry name" value="PRK14527.1"/>
    <property type="match status" value="1"/>
</dbReference>
<comment type="subunit">
    <text evidence="6 8">Monomer.</text>
</comment>
<dbReference type="RefSeq" id="WP_121194711.1">
    <property type="nucleotide sequence ID" value="NZ_RBWV01000015.1"/>
</dbReference>
<feature type="binding site" evidence="6">
    <location>
        <begin position="57"/>
        <end position="59"/>
    </location>
    <ligand>
        <name>AMP</name>
        <dbReference type="ChEBI" id="CHEBI:456215"/>
    </ligand>
</feature>
<dbReference type="SUPFAM" id="SSF52540">
    <property type="entry name" value="P-loop containing nucleoside triphosphate hydrolases"/>
    <property type="match status" value="1"/>
</dbReference>
<feature type="binding site" evidence="6">
    <location>
        <position position="133"/>
    </location>
    <ligand>
        <name>Zn(2+)</name>
        <dbReference type="ChEBI" id="CHEBI:29105"/>
        <note>structural</note>
    </ligand>
</feature>
<comment type="caution">
    <text evidence="6">Lacks conserved residue(s) required for the propagation of feature annotation.</text>
</comment>
<feature type="binding site" evidence="6">
    <location>
        <position position="153"/>
    </location>
    <ligand>
        <name>Zn(2+)</name>
        <dbReference type="ChEBI" id="CHEBI:29105"/>
        <note>structural</note>
    </ligand>
</feature>
<dbReference type="FunCoup" id="A0A420XLP4">
    <property type="interactions" value="407"/>
</dbReference>
<dbReference type="OrthoDB" id="9805030at2"/>
<dbReference type="InterPro" id="IPR006259">
    <property type="entry name" value="Adenyl_kin_sub"/>
</dbReference>
<comment type="subcellular location">
    <subcellularLocation>
        <location evidence="6 8">Cytoplasm</location>
    </subcellularLocation>
</comment>
<evidence type="ECO:0000256" key="5">
    <source>
        <dbReference type="ARBA" id="ARBA00022840"/>
    </source>
</evidence>
<keyword evidence="6" id="KW-0963">Cytoplasm</keyword>
<dbReference type="InParanoid" id="A0A420XLP4"/>
<dbReference type="NCBIfam" id="NF001380">
    <property type="entry name" value="PRK00279.1-2"/>
    <property type="match status" value="1"/>
</dbReference>
<comment type="catalytic activity">
    <reaction evidence="6 8">
        <text>AMP + ATP = 2 ADP</text>
        <dbReference type="Rhea" id="RHEA:12973"/>
        <dbReference type="ChEBI" id="CHEBI:30616"/>
        <dbReference type="ChEBI" id="CHEBI:456215"/>
        <dbReference type="ChEBI" id="CHEBI:456216"/>
        <dbReference type="EC" id="2.7.4.3"/>
    </reaction>
</comment>
<comment type="caution">
    <text evidence="10">The sequence shown here is derived from an EMBL/GenBank/DDBJ whole genome shotgun (WGS) entry which is preliminary data.</text>
</comment>
<evidence type="ECO:0000256" key="3">
    <source>
        <dbReference type="ARBA" id="ARBA00022741"/>
    </source>
</evidence>
<evidence type="ECO:0000256" key="4">
    <source>
        <dbReference type="ARBA" id="ARBA00022777"/>
    </source>
</evidence>
<comment type="function">
    <text evidence="6">Catalyzes the reversible transfer of the terminal phosphate group between ATP and AMP. Plays an important role in cellular energy homeostasis and in adenine nucleotide metabolism.</text>
</comment>
<evidence type="ECO:0000256" key="7">
    <source>
        <dbReference type="RuleBase" id="RU003330"/>
    </source>
</evidence>
<sequence>MRLVLVGPPGAGKGTQAQFIAAHYDVPKVSTGDIFRANVSGGTPLGLEAKRYMDAGELVPDSVTIAMVDDRLTSGDAAKGFLLDGFPRNVAQAEVLAQILEKGGVALDVVLELEVDDEEVVRRLSGRRTCRTCGHVWHVDFDPPQVAEVCDHCGGELFQRDDDKADTIRRRLEVYAEQTAPVLGWYAERGLLRRIDATGPVDGVTARAIATLREFDV</sequence>
<keyword evidence="1 6" id="KW-0808">Transferase</keyword>
<feature type="binding site" evidence="6">
    <location>
        <position position="127"/>
    </location>
    <ligand>
        <name>ATP</name>
        <dbReference type="ChEBI" id="CHEBI:30616"/>
    </ligand>
</feature>
<evidence type="ECO:0000256" key="1">
    <source>
        <dbReference type="ARBA" id="ARBA00022679"/>
    </source>
</evidence>
<dbReference type="UniPathway" id="UPA00588">
    <property type="reaction ID" value="UER00649"/>
</dbReference>
<keyword evidence="6" id="KW-0479">Metal-binding</keyword>
<keyword evidence="6" id="KW-0862">Zinc</keyword>
<comment type="pathway">
    <text evidence="6">Purine metabolism; AMP biosynthesis via salvage pathway; AMP from ADP: step 1/1.</text>
</comment>
<comment type="similarity">
    <text evidence="6 7">Belongs to the adenylate kinase family.</text>
</comment>
<keyword evidence="5 6" id="KW-0067">ATP-binding</keyword>
<dbReference type="Pfam" id="PF05191">
    <property type="entry name" value="ADK_lid"/>
    <property type="match status" value="1"/>
</dbReference>
<evidence type="ECO:0000256" key="6">
    <source>
        <dbReference type="HAMAP-Rule" id="MF_00235"/>
    </source>
</evidence>
<evidence type="ECO:0000256" key="8">
    <source>
        <dbReference type="RuleBase" id="RU003331"/>
    </source>
</evidence>
<organism evidence="10 11">
    <name type="scientific">Motilibacter peucedani</name>
    <dbReference type="NCBI Taxonomy" id="598650"/>
    <lineage>
        <taxon>Bacteria</taxon>
        <taxon>Bacillati</taxon>
        <taxon>Actinomycetota</taxon>
        <taxon>Actinomycetes</taxon>
        <taxon>Motilibacterales</taxon>
        <taxon>Motilibacteraceae</taxon>
        <taxon>Motilibacter</taxon>
    </lineage>
</organism>
<feature type="region of interest" description="LID" evidence="6">
    <location>
        <begin position="126"/>
        <end position="163"/>
    </location>
</feature>
<feature type="region of interest" description="NMP" evidence="6">
    <location>
        <begin position="30"/>
        <end position="59"/>
    </location>
</feature>
<name>A0A420XLP4_9ACTN</name>
<dbReference type="InterPro" id="IPR027417">
    <property type="entry name" value="P-loop_NTPase"/>
</dbReference>
<feature type="binding site" evidence="6">
    <location>
        <begin position="85"/>
        <end position="88"/>
    </location>
    <ligand>
        <name>AMP</name>
        <dbReference type="ChEBI" id="CHEBI:456215"/>
    </ligand>
</feature>
<dbReference type="PANTHER" id="PTHR23359">
    <property type="entry name" value="NUCLEOTIDE KINASE"/>
    <property type="match status" value="1"/>
</dbReference>
<dbReference type="PROSITE" id="PS00113">
    <property type="entry name" value="ADENYLATE_KINASE"/>
    <property type="match status" value="1"/>
</dbReference>
<dbReference type="Pfam" id="PF00406">
    <property type="entry name" value="ADK"/>
    <property type="match status" value="1"/>
</dbReference>
<feature type="binding site" evidence="6">
    <location>
        <position position="199"/>
    </location>
    <ligand>
        <name>ATP</name>
        <dbReference type="ChEBI" id="CHEBI:30616"/>
    </ligand>
</feature>
<dbReference type="GO" id="GO:0004017">
    <property type="term" value="F:AMP kinase activity"/>
    <property type="evidence" value="ECO:0007669"/>
    <property type="project" value="UniProtKB-UniRule"/>
</dbReference>
<dbReference type="GO" id="GO:0008270">
    <property type="term" value="F:zinc ion binding"/>
    <property type="evidence" value="ECO:0007669"/>
    <property type="project" value="UniProtKB-UniRule"/>
</dbReference>
<dbReference type="Proteomes" id="UP000281955">
    <property type="component" value="Unassembled WGS sequence"/>
</dbReference>
<dbReference type="GO" id="GO:0044209">
    <property type="term" value="P:AMP salvage"/>
    <property type="evidence" value="ECO:0007669"/>
    <property type="project" value="UniProtKB-UniRule"/>
</dbReference>
<dbReference type="GO" id="GO:0005737">
    <property type="term" value="C:cytoplasm"/>
    <property type="evidence" value="ECO:0007669"/>
    <property type="project" value="UniProtKB-SubCell"/>
</dbReference>
<dbReference type="GO" id="GO:0005524">
    <property type="term" value="F:ATP binding"/>
    <property type="evidence" value="ECO:0007669"/>
    <property type="project" value="UniProtKB-UniRule"/>
</dbReference>
<dbReference type="CDD" id="cd01428">
    <property type="entry name" value="ADK"/>
    <property type="match status" value="1"/>
</dbReference>
<protein>
    <recommendedName>
        <fullName evidence="6 8">Adenylate kinase</fullName>
        <shortName evidence="6">AK</shortName>
        <ecNumber evidence="6 8">2.7.4.3</ecNumber>
    </recommendedName>
    <alternativeName>
        <fullName evidence="6">ATP-AMP transphosphorylase</fullName>
    </alternativeName>
    <alternativeName>
        <fullName evidence="6">ATP:AMP phosphotransferase</fullName>
    </alternativeName>
    <alternativeName>
        <fullName evidence="6">Adenylate monophosphate kinase</fullName>
    </alternativeName>
</protein>
<feature type="binding site" evidence="6">
    <location>
        <position position="171"/>
    </location>
    <ligand>
        <name>AMP</name>
        <dbReference type="ChEBI" id="CHEBI:456215"/>
    </ligand>
</feature>
<keyword evidence="11" id="KW-1185">Reference proteome</keyword>
<proteinExistence type="inferred from homology"/>
<feature type="binding site" evidence="6">
    <location>
        <begin position="10"/>
        <end position="15"/>
    </location>
    <ligand>
        <name>ATP</name>
        <dbReference type="ChEBI" id="CHEBI:30616"/>
    </ligand>
</feature>
<feature type="domain" description="Adenylate kinase active site lid" evidence="9">
    <location>
        <begin position="127"/>
        <end position="162"/>
    </location>
</feature>
<feature type="binding site" evidence="6">
    <location>
        <position position="150"/>
    </location>
    <ligand>
        <name>Zn(2+)</name>
        <dbReference type="ChEBI" id="CHEBI:29105"/>
        <note>structural</note>
    </ligand>
</feature>
<reference evidence="10 11" key="1">
    <citation type="submission" date="2018-10" db="EMBL/GenBank/DDBJ databases">
        <title>Genomic Encyclopedia of Archaeal and Bacterial Type Strains, Phase II (KMG-II): from individual species to whole genera.</title>
        <authorList>
            <person name="Goeker M."/>
        </authorList>
    </citation>
    <scope>NUCLEOTIDE SEQUENCE [LARGE SCALE GENOMIC DNA]</scope>
    <source>
        <strain evidence="10 11">RP-AC37</strain>
    </source>
</reference>
<dbReference type="InterPro" id="IPR000850">
    <property type="entry name" value="Adenylat/UMP-CMP_kin"/>
</dbReference>
<dbReference type="HAMAP" id="MF_00235">
    <property type="entry name" value="Adenylate_kinase_Adk"/>
    <property type="match status" value="1"/>
</dbReference>